<dbReference type="Proteomes" id="UP000828390">
    <property type="component" value="Unassembled WGS sequence"/>
</dbReference>
<name>A0A9D4F952_DREPO</name>
<organism evidence="1 2">
    <name type="scientific">Dreissena polymorpha</name>
    <name type="common">Zebra mussel</name>
    <name type="synonym">Mytilus polymorpha</name>
    <dbReference type="NCBI Taxonomy" id="45954"/>
    <lineage>
        <taxon>Eukaryota</taxon>
        <taxon>Metazoa</taxon>
        <taxon>Spiralia</taxon>
        <taxon>Lophotrochozoa</taxon>
        <taxon>Mollusca</taxon>
        <taxon>Bivalvia</taxon>
        <taxon>Autobranchia</taxon>
        <taxon>Heteroconchia</taxon>
        <taxon>Euheterodonta</taxon>
        <taxon>Imparidentia</taxon>
        <taxon>Neoheterodontei</taxon>
        <taxon>Myida</taxon>
        <taxon>Dreissenoidea</taxon>
        <taxon>Dreissenidae</taxon>
        <taxon>Dreissena</taxon>
    </lineage>
</organism>
<evidence type="ECO:0000313" key="2">
    <source>
        <dbReference type="Proteomes" id="UP000828390"/>
    </source>
</evidence>
<reference evidence="1" key="2">
    <citation type="submission" date="2020-11" db="EMBL/GenBank/DDBJ databases">
        <authorList>
            <person name="McCartney M.A."/>
            <person name="Auch B."/>
            <person name="Kono T."/>
            <person name="Mallez S."/>
            <person name="Becker A."/>
            <person name="Gohl D.M."/>
            <person name="Silverstein K.A.T."/>
            <person name="Koren S."/>
            <person name="Bechman K.B."/>
            <person name="Herman A."/>
            <person name="Abrahante J.E."/>
            <person name="Garbe J."/>
        </authorList>
    </citation>
    <scope>NUCLEOTIDE SEQUENCE</scope>
    <source>
        <strain evidence="1">Duluth1</strain>
        <tissue evidence="1">Whole animal</tissue>
    </source>
</reference>
<evidence type="ECO:0000313" key="1">
    <source>
        <dbReference type="EMBL" id="KAH3792240.1"/>
    </source>
</evidence>
<reference evidence="1" key="1">
    <citation type="journal article" date="2019" name="bioRxiv">
        <title>The Genome of the Zebra Mussel, Dreissena polymorpha: A Resource for Invasive Species Research.</title>
        <authorList>
            <person name="McCartney M.A."/>
            <person name="Auch B."/>
            <person name="Kono T."/>
            <person name="Mallez S."/>
            <person name="Zhang Y."/>
            <person name="Obille A."/>
            <person name="Becker A."/>
            <person name="Abrahante J.E."/>
            <person name="Garbe J."/>
            <person name="Badalamenti J.P."/>
            <person name="Herman A."/>
            <person name="Mangelson H."/>
            <person name="Liachko I."/>
            <person name="Sullivan S."/>
            <person name="Sone E.D."/>
            <person name="Koren S."/>
            <person name="Silverstein K.A.T."/>
            <person name="Beckman K.B."/>
            <person name="Gohl D.M."/>
        </authorList>
    </citation>
    <scope>NUCLEOTIDE SEQUENCE</scope>
    <source>
        <strain evidence="1">Duluth1</strain>
        <tissue evidence="1">Whole animal</tissue>
    </source>
</reference>
<dbReference type="AlphaFoldDB" id="A0A9D4F952"/>
<protein>
    <submittedName>
        <fullName evidence="1">Uncharacterized protein</fullName>
    </submittedName>
</protein>
<dbReference type="EMBL" id="JAIWYP010000007">
    <property type="protein sequence ID" value="KAH3792240.1"/>
    <property type="molecule type" value="Genomic_DNA"/>
</dbReference>
<comment type="caution">
    <text evidence="1">The sequence shown here is derived from an EMBL/GenBank/DDBJ whole genome shotgun (WGS) entry which is preliminary data.</text>
</comment>
<proteinExistence type="predicted"/>
<gene>
    <name evidence="1" type="ORF">DPMN_145731</name>
</gene>
<accession>A0A9D4F952</accession>
<keyword evidence="2" id="KW-1185">Reference proteome</keyword>
<sequence>MMEQNIDPEEVESLPLASQTDGATLYDDLIIRRGRSRQQVTSSIPRTWCLNSQIMTTLRTDSSSSASGSGCCGTCL</sequence>